<dbReference type="EMBL" id="ML005014">
    <property type="protein sequence ID" value="RKP20845.1"/>
    <property type="molecule type" value="Genomic_DNA"/>
</dbReference>
<keyword evidence="3" id="KW-0687">Ribonucleoprotein</keyword>
<evidence type="ECO:0000256" key="4">
    <source>
        <dbReference type="ARBA" id="ARBA00040565"/>
    </source>
</evidence>
<feature type="region of interest" description="Disordered" evidence="5">
    <location>
        <begin position="42"/>
        <end position="89"/>
    </location>
</feature>
<dbReference type="PANTHER" id="PTHR10746">
    <property type="entry name" value="50S RIBOSOMAL PROTEIN L4"/>
    <property type="match status" value="1"/>
</dbReference>
<dbReference type="NCBIfam" id="TIGR03953">
    <property type="entry name" value="rplD_bact"/>
    <property type="match status" value="1"/>
</dbReference>
<dbReference type="GO" id="GO:0005840">
    <property type="term" value="C:ribosome"/>
    <property type="evidence" value="ECO:0007669"/>
    <property type="project" value="UniProtKB-KW"/>
</dbReference>
<evidence type="ECO:0000256" key="1">
    <source>
        <dbReference type="ARBA" id="ARBA00010528"/>
    </source>
</evidence>
<proteinExistence type="inferred from homology"/>
<accession>A0A075AUR1</accession>
<dbReference type="Proteomes" id="UP000281549">
    <property type="component" value="Unassembled WGS sequence"/>
</dbReference>
<protein>
    <recommendedName>
        <fullName evidence="4">Large ribosomal subunit protein uL4m</fullName>
    </recommendedName>
</protein>
<dbReference type="EMBL" id="KE561022">
    <property type="protein sequence ID" value="EPZ33900.1"/>
    <property type="molecule type" value="Genomic_DNA"/>
</dbReference>
<dbReference type="Gene3D" id="3.40.1370.10">
    <property type="match status" value="1"/>
</dbReference>
<reference evidence="7" key="3">
    <citation type="submission" date="2018-08" db="EMBL/GenBank/DDBJ databases">
        <title>Leveraging single-cell genomics to expand the Fungal Tree of Life.</title>
        <authorList>
            <consortium name="DOE Joint Genome Institute"/>
            <person name="Ahrendt S.R."/>
            <person name="Quandt C.A."/>
            <person name="Ciobanu D."/>
            <person name="Clum A."/>
            <person name="Salamov A."/>
            <person name="Andreopoulos B."/>
            <person name="Cheng J.-F."/>
            <person name="Woyke T."/>
            <person name="Pelin A."/>
            <person name="Henrissat B."/>
            <person name="Reynolds N."/>
            <person name="Benny G.L."/>
            <person name="Smith M.E."/>
            <person name="James T.Y."/>
            <person name="Grigoriev I.V."/>
        </authorList>
    </citation>
    <scope>NUCLEOTIDE SEQUENCE</scope>
    <source>
        <strain evidence="7">CSF55</strain>
    </source>
</reference>
<reference evidence="6 8" key="1">
    <citation type="journal article" date="2013" name="Curr. Biol.">
        <title>Shared signatures of parasitism and phylogenomics unite Cryptomycota and microsporidia.</title>
        <authorList>
            <person name="James T.Y."/>
            <person name="Pelin A."/>
            <person name="Bonen L."/>
            <person name="Ahrendt S."/>
            <person name="Sain D."/>
            <person name="Corradi N."/>
            <person name="Stajich J.E."/>
        </authorList>
    </citation>
    <scope>NUCLEOTIDE SEQUENCE [LARGE SCALE GENOMIC DNA]</scope>
    <source>
        <strain evidence="6 8">CSF55</strain>
        <strain evidence="6 8">CSF55</strain>
    </source>
</reference>
<reference evidence="9" key="2">
    <citation type="journal article" date="2018" name="Nat. Microbiol.">
        <title>Leveraging single-cell genomics to expand the fungal tree of life.</title>
        <authorList>
            <person name="Ahrendt S.R."/>
            <person name="Quandt C.A."/>
            <person name="Ciobanu D."/>
            <person name="Clum A."/>
            <person name="Salamov A."/>
            <person name="Andreopoulos B."/>
            <person name="Cheng J.F."/>
            <person name="Woyke T."/>
            <person name="Pelin A."/>
            <person name="Henrissat B."/>
            <person name="Reynolds N.K."/>
            <person name="Benny G.L."/>
            <person name="Smith M.E."/>
            <person name="James T.Y."/>
            <person name="Grigoriev I.V."/>
        </authorList>
    </citation>
    <scope>NUCLEOTIDE SEQUENCE [LARGE SCALE GENOMIC DNA]</scope>
    <source>
        <strain evidence="9">CSF55</strain>
    </source>
</reference>
<name>A0A075AUR1_ROZAC</name>
<dbReference type="Pfam" id="PF00573">
    <property type="entry name" value="Ribosomal_L4"/>
    <property type="match status" value="1"/>
</dbReference>
<sequence>MSEPIKLIELEHRIFNAPIRNDVMHTCVIWRRACLRQGNKCMKSKAEKRGSGRKIRPQKGTGKARVGQIRAPHRRGGGKSHPPKPRDWSYPLNSKIQAFGLRSALTAKRKQNELFIIQNEDLKLNTPTLKELENIKLRNNWKSVLFIDTEAPERNLSQTLMRAGKKPTVNFYKADQFLTVYDVLAHKAVVMTERAALYYNEILKRGL</sequence>
<dbReference type="InterPro" id="IPR013005">
    <property type="entry name" value="Ribosomal_uL4-like"/>
</dbReference>
<evidence type="ECO:0000256" key="3">
    <source>
        <dbReference type="ARBA" id="ARBA00023274"/>
    </source>
</evidence>
<dbReference type="SUPFAM" id="SSF52166">
    <property type="entry name" value="Ribosomal protein L4"/>
    <property type="match status" value="1"/>
</dbReference>
<evidence type="ECO:0000256" key="2">
    <source>
        <dbReference type="ARBA" id="ARBA00022980"/>
    </source>
</evidence>
<feature type="compositionally biased region" description="Basic residues" evidence="5">
    <location>
        <begin position="71"/>
        <end position="83"/>
    </location>
</feature>
<comment type="similarity">
    <text evidence="1">Belongs to the universal ribosomal protein uL4 family.</text>
</comment>
<keyword evidence="2 6" id="KW-0689">Ribosomal protein</keyword>
<evidence type="ECO:0000313" key="8">
    <source>
        <dbReference type="Proteomes" id="UP000030755"/>
    </source>
</evidence>
<gene>
    <name evidence="6" type="ORF">O9G_002463</name>
    <name evidence="7" type="ORF">ROZALSC1DRAFT_27692</name>
</gene>
<dbReference type="OrthoDB" id="275876at2759"/>
<evidence type="ECO:0000256" key="5">
    <source>
        <dbReference type="SAM" id="MobiDB-lite"/>
    </source>
</evidence>
<dbReference type="STRING" id="988480.A0A075AUR1"/>
<dbReference type="AlphaFoldDB" id="A0A075AUR1"/>
<dbReference type="OMA" id="WIENTDS"/>
<evidence type="ECO:0000313" key="9">
    <source>
        <dbReference type="Proteomes" id="UP000281549"/>
    </source>
</evidence>
<dbReference type="GO" id="GO:1990904">
    <property type="term" value="C:ribonucleoprotein complex"/>
    <property type="evidence" value="ECO:0007669"/>
    <property type="project" value="UniProtKB-KW"/>
</dbReference>
<evidence type="ECO:0000313" key="6">
    <source>
        <dbReference type="EMBL" id="EPZ33900.1"/>
    </source>
</evidence>
<organism evidence="6 8">
    <name type="scientific">Rozella allomycis (strain CSF55)</name>
    <dbReference type="NCBI Taxonomy" id="988480"/>
    <lineage>
        <taxon>Eukaryota</taxon>
        <taxon>Fungi</taxon>
        <taxon>Fungi incertae sedis</taxon>
        <taxon>Cryptomycota</taxon>
        <taxon>Cryptomycota incertae sedis</taxon>
        <taxon>Rozella</taxon>
    </lineage>
</organism>
<keyword evidence="8" id="KW-1185">Reference proteome</keyword>
<evidence type="ECO:0000313" key="7">
    <source>
        <dbReference type="EMBL" id="RKP20845.1"/>
    </source>
</evidence>
<dbReference type="GO" id="GO:0006412">
    <property type="term" value="P:translation"/>
    <property type="evidence" value="ECO:0007669"/>
    <property type="project" value="InterPro"/>
</dbReference>
<dbReference type="HOGENOM" id="CLU_041575_4_1_1"/>
<dbReference type="PANTHER" id="PTHR10746:SF6">
    <property type="entry name" value="LARGE RIBOSOMAL SUBUNIT PROTEIN UL4M"/>
    <property type="match status" value="1"/>
</dbReference>
<dbReference type="InterPro" id="IPR002136">
    <property type="entry name" value="Ribosomal_uL4"/>
</dbReference>
<dbReference type="GO" id="GO:0003735">
    <property type="term" value="F:structural constituent of ribosome"/>
    <property type="evidence" value="ECO:0007669"/>
    <property type="project" value="InterPro"/>
</dbReference>
<dbReference type="Proteomes" id="UP000030755">
    <property type="component" value="Unassembled WGS sequence"/>
</dbReference>
<dbReference type="InterPro" id="IPR023574">
    <property type="entry name" value="Ribosomal_uL4_dom_sf"/>
</dbReference>